<proteinExistence type="predicted"/>
<dbReference type="EMBL" id="LJJB01000010">
    <property type="protein sequence ID" value="KQL46645.1"/>
    <property type="molecule type" value="Genomic_DNA"/>
</dbReference>
<evidence type="ECO:0000313" key="2">
    <source>
        <dbReference type="Proteomes" id="UP000051063"/>
    </source>
</evidence>
<dbReference type="Proteomes" id="UP000051063">
    <property type="component" value="Unassembled WGS sequence"/>
</dbReference>
<reference evidence="1 2" key="1">
    <citation type="submission" date="2015-09" db="EMBL/GenBank/DDBJ databases">
        <title>Genome sequencing project for genomic taxonomy and phylogenomics of Bacillus-like bacteria.</title>
        <authorList>
            <person name="Liu B."/>
            <person name="Wang J."/>
            <person name="Zhu Y."/>
            <person name="Liu G."/>
            <person name="Chen Q."/>
            <person name="Chen Z."/>
            <person name="Lan J."/>
            <person name="Che J."/>
            <person name="Ge C."/>
            <person name="Shi H."/>
            <person name="Pan Z."/>
            <person name="Liu X."/>
        </authorList>
    </citation>
    <scope>NUCLEOTIDE SEQUENCE [LARGE SCALE GENOMIC DNA]</scope>
    <source>
        <strain evidence="1 2">DSM 8552</strain>
    </source>
</reference>
<sequence length="1326" mass="147397">MKHRKYLLFVFCFSLLFLVLIVSSKTLAIMPVNRGIDFGLIDQNKKIGPPNGFDELLIQGITANLGATDSIIEINGSRDARHAIGFADLHEKADRGWYYVYSPSPQDASKDFDEALYWIQRFNGNSNYILGGSANVYSKMVSNITNPSMPSYQAYNLAELATASGGAGYTIGDNLEPNGNGYISVGHFRTTSPPTGQVSTNKTKYAVNEQVTISANATDYSYYDRGILVWNLSVINKTTGKGYYQFETNKEFPDQSGYLPPVNESSSPNPFPWSQAYQYKPTEAGVYEVSLTITDRHHRARQGSASMSVSTPYTYQFTVGDTPTEPDPDPDPPGTCKRITMDLRLEQENSDKELTGVSSGGESISVKDDTRIIATAKKAGTFKHNGAVMQSGSGNNRKVGITDAPAAGTFTIAYESDDGTECWQKTFEVSNGEDGTDRCPIITVNGSTAYNGSTIEVAPGEEVSLQAKYTDANGEQGPAEIKWDVTRPDGSVETLPGFYEEVGGRERWGTRNSAKLSLPFGTGTDRHDVLLERGKTYQVKLNFESAQWLGRPECDWVLTIKVRDSSCTITEQSKIKFKKYGEPPSEFPSGGVTLTDFDFDPIYKENFTQTADGYDTHMKVSASAAGTWYLEYGGKKVALSQKLAADEKQEVLLPEDFEVGEEMKLVFISETGCIREFAFTVLTYKRCYGLVVSMENTSGDEKWTRNVERGEIVELSSSDFSDAGYDLRMFTSEDTKFLVQWFDPDTKTWKYKRGDHSLPNSTNPRENHWLKLPKDENTDEVLEGLYIVEFYDEDASANMCDGHFFIQIGEGAPAGENLLIMKSSFSISPKQPQAAGTASTITFKIKNAGQLEHDTKLAVRWESSPQETMLDVDKFKPGEVRTITVPTQYPQKGENFIANINPAKNKPDNETIWSDNRALWPVKINGDSELPNPPGGGGDFDGGEIGLEIYDSDKRQLQKLAVQADGVWEREPATVRVVIDQTKINEGFQKTQQEINAKITEYKGQLEQSVSGEGIQNVTVNAQPGWISDAKSMANYNPVLLDLKVSGPGVPQQWQVSSASTGGDYIYTGTIVPTQTTWRQELQSLKYKAEIDGFVISMDYSIQFNLTYDSCTTDEDDGETCEAKSETKTMSGRYTITVKGGERQFEVFEPNAVGTIHHTAEWVEYHTRDRYPNSLPDDFYAGERILSQVELQTRHRHPVSGQYPVIVSAQAWISETGMRQTLLQSLLTLGAVSPQLWRGSTYSASKLGTREVGVDIPLMGDKQRGFQKDSSYAVYYSVQFRFDAKKGFLYPVKSGGQGHDLSDYRIPFRIIANAWERQGIRNHTTH</sequence>
<organism evidence="1 2">
    <name type="scientific">Brevibacillus choshinensis</name>
    <dbReference type="NCBI Taxonomy" id="54911"/>
    <lineage>
        <taxon>Bacteria</taxon>
        <taxon>Bacillati</taxon>
        <taxon>Bacillota</taxon>
        <taxon>Bacilli</taxon>
        <taxon>Bacillales</taxon>
        <taxon>Paenibacillaceae</taxon>
        <taxon>Brevibacillus</taxon>
    </lineage>
</organism>
<keyword evidence="2" id="KW-1185">Reference proteome</keyword>
<evidence type="ECO:0008006" key="3">
    <source>
        <dbReference type="Google" id="ProtNLM"/>
    </source>
</evidence>
<protein>
    <recommendedName>
        <fullName evidence="3">ABC transporter permease</fullName>
    </recommendedName>
</protein>
<name>A0ABR5N7N8_BRECH</name>
<comment type="caution">
    <text evidence="1">The sequence shown here is derived from an EMBL/GenBank/DDBJ whole genome shotgun (WGS) entry which is preliminary data.</text>
</comment>
<evidence type="ECO:0000313" key="1">
    <source>
        <dbReference type="EMBL" id="KQL46645.1"/>
    </source>
</evidence>
<gene>
    <name evidence="1" type="ORF">AN963_17150</name>
</gene>
<accession>A0ABR5N7N8</accession>